<reference evidence="1" key="1">
    <citation type="journal article" date="2015" name="Nature">
        <title>Complex archaea that bridge the gap between prokaryotes and eukaryotes.</title>
        <authorList>
            <person name="Spang A."/>
            <person name="Saw J.H."/>
            <person name="Jorgensen S.L."/>
            <person name="Zaremba-Niedzwiedzka K."/>
            <person name="Martijn J."/>
            <person name="Lind A.E."/>
            <person name="van Eijk R."/>
            <person name="Schleper C."/>
            <person name="Guy L."/>
            <person name="Ettema T.J."/>
        </authorList>
    </citation>
    <scope>NUCLEOTIDE SEQUENCE</scope>
</reference>
<dbReference type="AlphaFoldDB" id="A0A0F9CCI3"/>
<dbReference type="EMBL" id="LAZR01044957">
    <property type="protein sequence ID" value="KKL01834.1"/>
    <property type="molecule type" value="Genomic_DNA"/>
</dbReference>
<feature type="non-terminal residue" evidence="1">
    <location>
        <position position="57"/>
    </location>
</feature>
<evidence type="ECO:0000313" key="1">
    <source>
        <dbReference type="EMBL" id="KKL01834.1"/>
    </source>
</evidence>
<proteinExistence type="predicted"/>
<protein>
    <submittedName>
        <fullName evidence="1">Uncharacterized protein</fullName>
    </submittedName>
</protein>
<comment type="caution">
    <text evidence="1">The sequence shown here is derived from an EMBL/GenBank/DDBJ whole genome shotgun (WGS) entry which is preliminary data.</text>
</comment>
<sequence>MRGTARLGLAWRSRSGLAVEVWPGRVRLGTAGQGGQGWARFGGAWNGLASRVRVWRG</sequence>
<name>A0A0F9CCI3_9ZZZZ</name>
<organism evidence="1">
    <name type="scientific">marine sediment metagenome</name>
    <dbReference type="NCBI Taxonomy" id="412755"/>
    <lineage>
        <taxon>unclassified sequences</taxon>
        <taxon>metagenomes</taxon>
        <taxon>ecological metagenomes</taxon>
    </lineage>
</organism>
<accession>A0A0F9CCI3</accession>
<gene>
    <name evidence="1" type="ORF">LCGC14_2626780</name>
</gene>